<dbReference type="Proteomes" id="UP000269154">
    <property type="component" value="Unassembled WGS sequence"/>
</dbReference>
<reference evidence="3 4" key="1">
    <citation type="journal article" date="2018" name="ACS Chem. Biol.">
        <title>Ketoreductase domain dysfunction expands chemodiversity: malyngamide biosynthesis in the cyanobacterium Okeania hirsuta.</title>
        <authorList>
            <person name="Moss N.A."/>
            <person name="Leao T."/>
            <person name="Rankin M."/>
            <person name="McCullough T.M."/>
            <person name="Qu P."/>
            <person name="Korobeynikov A."/>
            <person name="Smith J.L."/>
            <person name="Gerwick L."/>
            <person name="Gerwick W.H."/>
        </authorList>
    </citation>
    <scope>NUCLEOTIDE SEQUENCE [LARGE SCALE GENOMIC DNA]</scope>
    <source>
        <strain evidence="3 4">PAB10Feb10-1</strain>
    </source>
</reference>
<gene>
    <name evidence="3" type="ORF">D5R40_10680</name>
</gene>
<name>A0A3N6PER4_9CYAN</name>
<dbReference type="OrthoDB" id="452570at2"/>
<dbReference type="Pfam" id="PF12770">
    <property type="entry name" value="CHAT"/>
    <property type="match status" value="1"/>
</dbReference>
<keyword evidence="1" id="KW-0812">Transmembrane</keyword>
<dbReference type="EMBL" id="RCBY01000046">
    <property type="protein sequence ID" value="RQH45445.1"/>
    <property type="molecule type" value="Genomic_DNA"/>
</dbReference>
<evidence type="ECO:0000313" key="4">
    <source>
        <dbReference type="Proteomes" id="UP000269154"/>
    </source>
</evidence>
<protein>
    <submittedName>
        <fullName evidence="3">CHAT domain-containing protein</fullName>
    </submittedName>
</protein>
<comment type="caution">
    <text evidence="3">The sequence shown here is derived from an EMBL/GenBank/DDBJ whole genome shotgun (WGS) entry which is preliminary data.</text>
</comment>
<evidence type="ECO:0000256" key="1">
    <source>
        <dbReference type="SAM" id="Phobius"/>
    </source>
</evidence>
<keyword evidence="1" id="KW-0472">Membrane</keyword>
<dbReference type="RefSeq" id="WP_124154616.1">
    <property type="nucleotide sequence ID" value="NZ_CAWOLW010000401.1"/>
</dbReference>
<proteinExistence type="predicted"/>
<dbReference type="PANTHER" id="PTHR10098:SF112">
    <property type="entry name" value="SLR0380 PROTEIN"/>
    <property type="match status" value="1"/>
</dbReference>
<dbReference type="PANTHER" id="PTHR10098">
    <property type="entry name" value="RAPSYN-RELATED"/>
    <property type="match status" value="1"/>
</dbReference>
<feature type="domain" description="CHAT" evidence="2">
    <location>
        <begin position="301"/>
        <end position="594"/>
    </location>
</feature>
<accession>A0A3N6PER4</accession>
<organism evidence="3 4">
    <name type="scientific">Okeania hirsuta</name>
    <dbReference type="NCBI Taxonomy" id="1458930"/>
    <lineage>
        <taxon>Bacteria</taxon>
        <taxon>Bacillati</taxon>
        <taxon>Cyanobacteriota</taxon>
        <taxon>Cyanophyceae</taxon>
        <taxon>Oscillatoriophycideae</taxon>
        <taxon>Oscillatoriales</taxon>
        <taxon>Microcoleaceae</taxon>
        <taxon>Okeania</taxon>
    </lineage>
</organism>
<sequence length="596" mass="67645">MTQADLLKLYQGQFKLIKTLNYCSLPKLFFSFVLLNYLLALIWALPITSRSFFTEKNQDLSQLSPADKSLDTNLERGILSLGNHQEKSRGHQEDLVIKNHQNYQKFSTNQLSREIYFQSDKEHEITFFTGIISRQNFPDIMWEHKIYGVTQQIHSTKNIELSMIYTNSLKDKTLSNSNNANLTSNLTLNTTFEPVVTILEKNRIQEYSDYFGEDFDETLLQTKNVRDILTDMANQTGKESAVVYINAYPEQLQIILYTRSGQPIIKTIAEANRQKLMEVVLELRLQITDPNNRYTDSYLSPAQKLYDWLIAPILAELKAANIETLLFSMDEGLRTLPIAALHDGEQFLIEKYSLSLIPSVSLMDANYRPLQDTQVLAMGASEFVEHKPLPAVPVELENIAQRLWQGDMFLNEDFTLDHLVIQTESYSYPIIHLATHADFLPGKASNSYIQLWGTEQIKLDKMRELGWNESTVELLVLSACRTALGDRNAELGFAGLAVAAGVKSVLASVWYVSDEGTLGLMTEFYSHLNDTKIKAEALRRAQFAMLRGKVVIAEGELRGSGVHRVVVLPSALANLENDNLSHPYYWAGFTMVGSPW</sequence>
<feature type="transmembrane region" description="Helical" evidence="1">
    <location>
        <begin position="28"/>
        <end position="47"/>
    </location>
</feature>
<evidence type="ECO:0000259" key="2">
    <source>
        <dbReference type="Pfam" id="PF12770"/>
    </source>
</evidence>
<dbReference type="AlphaFoldDB" id="A0A3N6PER4"/>
<keyword evidence="4" id="KW-1185">Reference proteome</keyword>
<evidence type="ECO:0000313" key="3">
    <source>
        <dbReference type="EMBL" id="RQH45445.1"/>
    </source>
</evidence>
<keyword evidence="1" id="KW-1133">Transmembrane helix</keyword>
<dbReference type="InterPro" id="IPR024983">
    <property type="entry name" value="CHAT_dom"/>
</dbReference>